<proteinExistence type="predicted"/>
<dbReference type="RefSeq" id="WP_155310355.1">
    <property type="nucleotide sequence ID" value="NZ_AP021879.1"/>
</dbReference>
<dbReference type="Proteomes" id="UP000422108">
    <property type="component" value="Chromosome"/>
</dbReference>
<reference evidence="2 3" key="1">
    <citation type="submission" date="2019-11" db="EMBL/GenBank/DDBJ databases">
        <title>Comparative genomics of hydrocarbon-degrading Desulfosarcina strains.</title>
        <authorList>
            <person name="Watanabe M."/>
            <person name="Kojima H."/>
            <person name="Fukui M."/>
        </authorList>
    </citation>
    <scope>NUCLEOTIDE SEQUENCE [LARGE SCALE GENOMIC DNA]</scope>
    <source>
        <strain evidence="3">oXyS1</strain>
    </source>
</reference>
<protein>
    <recommendedName>
        <fullName evidence="1">DUF3786 domain-containing protein</fullName>
    </recommendedName>
</protein>
<dbReference type="InterPro" id="IPR024264">
    <property type="entry name" value="DUF3786"/>
</dbReference>
<feature type="domain" description="DUF3786" evidence="1">
    <location>
        <begin position="124"/>
        <end position="294"/>
    </location>
</feature>
<gene>
    <name evidence="2" type="ORF">DSCOOX_23030</name>
</gene>
<dbReference type="AlphaFoldDB" id="A0A5K8A8Y5"/>
<evidence type="ECO:0000313" key="2">
    <source>
        <dbReference type="EMBL" id="BBO89123.1"/>
    </source>
</evidence>
<accession>A0A5K8A8Y5</accession>
<keyword evidence="3" id="KW-1185">Reference proteome</keyword>
<evidence type="ECO:0000259" key="1">
    <source>
        <dbReference type="Pfam" id="PF12654"/>
    </source>
</evidence>
<organism evidence="2 3">
    <name type="scientific">Desulfosarcina ovata subsp. ovata</name>
    <dbReference type="NCBI Taxonomy" id="2752305"/>
    <lineage>
        <taxon>Bacteria</taxon>
        <taxon>Pseudomonadati</taxon>
        <taxon>Thermodesulfobacteriota</taxon>
        <taxon>Desulfobacteria</taxon>
        <taxon>Desulfobacterales</taxon>
        <taxon>Desulfosarcinaceae</taxon>
        <taxon>Desulfosarcina</taxon>
    </lineage>
</organism>
<sequence>MATGACGIDCDVCQLNLLGHCSTCGPGRSDLATEKSAAQTRRFGHPCAILECARLNHIDYCPRDCPGFPCDNFTASQYPYGKGFLEMQQRRRNQGPPAVDPSRRPIQISADLWEQLRRRDMPTVANFTLTDIDPASGQICFRFLNRDILVDTHKKCLRGKAQQGWEKISVVLLELTVLEYFALVDRLFPMGREMVGPDDLAGAHYFRERGRLNTAALLARYGDDPNGFAAVGRHLGGKPEKMADVAFQLTPFPRIPLYYLLWLGSREFPPRISILFDRSIERALSSPAIWSLVTLCNYYLIKGFE</sequence>
<dbReference type="EMBL" id="AP021879">
    <property type="protein sequence ID" value="BBO89123.1"/>
    <property type="molecule type" value="Genomic_DNA"/>
</dbReference>
<evidence type="ECO:0000313" key="3">
    <source>
        <dbReference type="Proteomes" id="UP000422108"/>
    </source>
</evidence>
<name>A0A5K8A8Y5_9BACT</name>
<dbReference type="Pfam" id="PF12654">
    <property type="entry name" value="DUF3786"/>
    <property type="match status" value="1"/>
</dbReference>